<evidence type="ECO:0000256" key="1">
    <source>
        <dbReference type="SAM" id="MobiDB-lite"/>
    </source>
</evidence>
<name>A0A9P7Z1A6_9HELO</name>
<gene>
    <name evidence="3" type="ORF">BJ878DRAFT_104743</name>
</gene>
<organism evidence="3 4">
    <name type="scientific">Calycina marina</name>
    <dbReference type="NCBI Taxonomy" id="1763456"/>
    <lineage>
        <taxon>Eukaryota</taxon>
        <taxon>Fungi</taxon>
        <taxon>Dikarya</taxon>
        <taxon>Ascomycota</taxon>
        <taxon>Pezizomycotina</taxon>
        <taxon>Leotiomycetes</taxon>
        <taxon>Helotiales</taxon>
        <taxon>Pezizellaceae</taxon>
        <taxon>Calycina</taxon>
    </lineage>
</organism>
<feature type="region of interest" description="Disordered" evidence="1">
    <location>
        <begin position="138"/>
        <end position="157"/>
    </location>
</feature>
<protein>
    <submittedName>
        <fullName evidence="3">Uncharacterized protein</fullName>
    </submittedName>
</protein>
<feature type="compositionally biased region" description="Basic and acidic residues" evidence="1">
    <location>
        <begin position="142"/>
        <end position="157"/>
    </location>
</feature>
<keyword evidence="2" id="KW-0732">Signal</keyword>
<evidence type="ECO:0000256" key="2">
    <source>
        <dbReference type="SAM" id="SignalP"/>
    </source>
</evidence>
<evidence type="ECO:0000313" key="3">
    <source>
        <dbReference type="EMBL" id="KAG9243769.1"/>
    </source>
</evidence>
<sequence length="157" mass="16784">MVSFTTFTVAAVAILSMAGDAQAGGLFHALGFKRSINARALDGIWTRDKSLKEQWIGCQKELGTSLRTTTVSNGSFMLAPKTGTFSESCRELATKYIATNQSFGKLKNNNDGTYTIHPKSPEDIAVYVAQVAKSAAEDAEDAKDAKVAGKSDSKPKN</sequence>
<dbReference type="Proteomes" id="UP000887226">
    <property type="component" value="Unassembled WGS sequence"/>
</dbReference>
<dbReference type="AlphaFoldDB" id="A0A9P7Z1A6"/>
<evidence type="ECO:0000313" key="4">
    <source>
        <dbReference type="Proteomes" id="UP000887226"/>
    </source>
</evidence>
<feature type="chain" id="PRO_5040273846" evidence="2">
    <location>
        <begin position="24"/>
        <end position="157"/>
    </location>
</feature>
<keyword evidence="4" id="KW-1185">Reference proteome</keyword>
<accession>A0A9P7Z1A6</accession>
<reference evidence="3" key="1">
    <citation type="journal article" date="2021" name="IMA Fungus">
        <title>Genomic characterization of three marine fungi, including Emericellopsis atlantica sp. nov. with signatures of a generalist lifestyle and marine biomass degradation.</title>
        <authorList>
            <person name="Hagestad O.C."/>
            <person name="Hou L."/>
            <person name="Andersen J.H."/>
            <person name="Hansen E.H."/>
            <person name="Altermark B."/>
            <person name="Li C."/>
            <person name="Kuhnert E."/>
            <person name="Cox R.J."/>
            <person name="Crous P.W."/>
            <person name="Spatafora J.W."/>
            <person name="Lail K."/>
            <person name="Amirebrahimi M."/>
            <person name="Lipzen A."/>
            <person name="Pangilinan J."/>
            <person name="Andreopoulos W."/>
            <person name="Hayes R.D."/>
            <person name="Ng V."/>
            <person name="Grigoriev I.V."/>
            <person name="Jackson S.A."/>
            <person name="Sutton T.D.S."/>
            <person name="Dobson A.D.W."/>
            <person name="Rama T."/>
        </authorList>
    </citation>
    <scope>NUCLEOTIDE SEQUENCE</scope>
    <source>
        <strain evidence="3">TRa3180A</strain>
    </source>
</reference>
<feature type="signal peptide" evidence="2">
    <location>
        <begin position="1"/>
        <end position="23"/>
    </location>
</feature>
<comment type="caution">
    <text evidence="3">The sequence shown here is derived from an EMBL/GenBank/DDBJ whole genome shotgun (WGS) entry which is preliminary data.</text>
</comment>
<proteinExistence type="predicted"/>
<dbReference type="EMBL" id="MU253953">
    <property type="protein sequence ID" value="KAG9243769.1"/>
    <property type="molecule type" value="Genomic_DNA"/>
</dbReference>